<evidence type="ECO:0000256" key="12">
    <source>
        <dbReference type="ARBA" id="ARBA00022989"/>
    </source>
</evidence>
<evidence type="ECO:0000256" key="9">
    <source>
        <dbReference type="ARBA" id="ARBA00022679"/>
    </source>
</evidence>
<dbReference type="PANTHER" id="PTHR34148">
    <property type="entry name" value="ADENOSYLCOBINAMIDE-GDP RIBAZOLETRANSFERASE"/>
    <property type="match status" value="1"/>
</dbReference>
<keyword evidence="9 19" id="KW-0808">Transferase</keyword>
<dbReference type="Proteomes" id="UP000197065">
    <property type="component" value="Unassembled WGS sequence"/>
</dbReference>
<dbReference type="PANTHER" id="PTHR34148:SF1">
    <property type="entry name" value="ADENOSYLCOBINAMIDE-GDP RIBAZOLETRANSFERASE"/>
    <property type="match status" value="1"/>
</dbReference>
<evidence type="ECO:0000313" key="21">
    <source>
        <dbReference type="Proteomes" id="UP000197065"/>
    </source>
</evidence>
<dbReference type="UniPathway" id="UPA00148">
    <property type="reaction ID" value="UER00238"/>
</dbReference>
<comment type="catalytic activity">
    <reaction evidence="18 19">
        <text>alpha-ribazole 5'-phosphate + adenosylcob(III)inamide-GDP = adenosylcob(III)alamin 5'-phosphate + GMP + H(+)</text>
        <dbReference type="Rhea" id="RHEA:23560"/>
        <dbReference type="ChEBI" id="CHEBI:15378"/>
        <dbReference type="ChEBI" id="CHEBI:57918"/>
        <dbReference type="ChEBI" id="CHEBI:58115"/>
        <dbReference type="ChEBI" id="CHEBI:60487"/>
        <dbReference type="ChEBI" id="CHEBI:60493"/>
        <dbReference type="EC" id="2.7.8.26"/>
    </reaction>
</comment>
<evidence type="ECO:0000256" key="17">
    <source>
        <dbReference type="ARBA" id="ARBA00048623"/>
    </source>
</evidence>
<dbReference type="InterPro" id="IPR003805">
    <property type="entry name" value="CobS"/>
</dbReference>
<gene>
    <name evidence="19" type="primary">cobS</name>
    <name evidence="20" type="ORF">SAMN07250955_10377</name>
</gene>
<evidence type="ECO:0000256" key="13">
    <source>
        <dbReference type="ARBA" id="ARBA00023136"/>
    </source>
</evidence>
<evidence type="ECO:0000256" key="10">
    <source>
        <dbReference type="ARBA" id="ARBA00022692"/>
    </source>
</evidence>
<evidence type="ECO:0000313" key="20">
    <source>
        <dbReference type="EMBL" id="SNB62259.1"/>
    </source>
</evidence>
<comment type="similarity">
    <text evidence="4 19">Belongs to the CobS family.</text>
</comment>
<name>A0A212QS59_9PROT</name>
<evidence type="ECO:0000256" key="2">
    <source>
        <dbReference type="ARBA" id="ARBA00004651"/>
    </source>
</evidence>
<reference evidence="20 21" key="1">
    <citation type="submission" date="2017-06" db="EMBL/GenBank/DDBJ databases">
        <authorList>
            <person name="Kim H.J."/>
            <person name="Triplett B.A."/>
        </authorList>
    </citation>
    <scope>NUCLEOTIDE SEQUENCE [LARGE SCALE GENOMIC DNA]</scope>
    <source>
        <strain evidence="20 21">B29T1</strain>
    </source>
</reference>
<comment type="catalytic activity">
    <reaction evidence="17 19">
        <text>alpha-ribazole + adenosylcob(III)inamide-GDP = adenosylcob(III)alamin + GMP + H(+)</text>
        <dbReference type="Rhea" id="RHEA:16049"/>
        <dbReference type="ChEBI" id="CHEBI:10329"/>
        <dbReference type="ChEBI" id="CHEBI:15378"/>
        <dbReference type="ChEBI" id="CHEBI:18408"/>
        <dbReference type="ChEBI" id="CHEBI:58115"/>
        <dbReference type="ChEBI" id="CHEBI:60487"/>
        <dbReference type="EC" id="2.7.8.26"/>
    </reaction>
</comment>
<evidence type="ECO:0000256" key="4">
    <source>
        <dbReference type="ARBA" id="ARBA00010561"/>
    </source>
</evidence>
<dbReference type="GO" id="GO:0005886">
    <property type="term" value="C:plasma membrane"/>
    <property type="evidence" value="ECO:0007669"/>
    <property type="project" value="UniProtKB-SubCell"/>
</dbReference>
<dbReference type="GO" id="GO:0009236">
    <property type="term" value="P:cobalamin biosynthetic process"/>
    <property type="evidence" value="ECO:0007669"/>
    <property type="project" value="UniProtKB-UniRule"/>
</dbReference>
<comment type="function">
    <text evidence="14 19">Joins adenosylcobinamide-GDP and alpha-ribazole to generate adenosylcobalamin (Ado-cobalamin). Also synthesizes adenosylcobalamin 5'-phosphate from adenosylcobinamide-GDP and alpha-ribazole 5'-phosphate.</text>
</comment>
<dbReference type="EC" id="2.7.8.26" evidence="5 19"/>
<feature type="transmembrane region" description="Helical" evidence="19">
    <location>
        <begin position="39"/>
        <end position="59"/>
    </location>
</feature>
<keyword evidence="12 19" id="KW-1133">Transmembrane helix</keyword>
<keyword evidence="10 19" id="KW-0812">Transmembrane</keyword>
<keyword evidence="7 19" id="KW-1003">Cell membrane</keyword>
<dbReference type="EMBL" id="FYEH01000003">
    <property type="protein sequence ID" value="SNB62259.1"/>
    <property type="molecule type" value="Genomic_DNA"/>
</dbReference>
<comment type="subcellular location">
    <subcellularLocation>
        <location evidence="2 19">Cell membrane</location>
        <topology evidence="2 19">Multi-pass membrane protein</topology>
    </subcellularLocation>
</comment>
<dbReference type="Pfam" id="PF02654">
    <property type="entry name" value="CobS"/>
    <property type="match status" value="1"/>
</dbReference>
<comment type="cofactor">
    <cofactor evidence="1 19">
        <name>Mg(2+)</name>
        <dbReference type="ChEBI" id="CHEBI:18420"/>
    </cofactor>
</comment>
<dbReference type="RefSeq" id="WP_165769433.1">
    <property type="nucleotide sequence ID" value="NZ_FYEH01000003.1"/>
</dbReference>
<keyword evidence="13 19" id="KW-0472">Membrane</keyword>
<evidence type="ECO:0000256" key="11">
    <source>
        <dbReference type="ARBA" id="ARBA00022842"/>
    </source>
</evidence>
<organism evidence="20 21">
    <name type="scientific">Arboricoccus pini</name>
    <dbReference type="NCBI Taxonomy" id="1963835"/>
    <lineage>
        <taxon>Bacteria</taxon>
        <taxon>Pseudomonadati</taxon>
        <taxon>Pseudomonadota</taxon>
        <taxon>Alphaproteobacteria</taxon>
        <taxon>Geminicoccales</taxon>
        <taxon>Geminicoccaceae</taxon>
        <taxon>Arboricoccus</taxon>
    </lineage>
</organism>
<protein>
    <recommendedName>
        <fullName evidence="6 19">Adenosylcobinamide-GDP ribazoletransferase</fullName>
        <ecNumber evidence="5 19">2.7.8.26</ecNumber>
    </recommendedName>
    <alternativeName>
        <fullName evidence="16 19">Cobalamin synthase</fullName>
    </alternativeName>
    <alternativeName>
        <fullName evidence="15 19">Cobalamin-5'-phosphate synthase</fullName>
    </alternativeName>
</protein>
<dbReference type="NCBIfam" id="TIGR00317">
    <property type="entry name" value="cobS"/>
    <property type="match status" value="1"/>
</dbReference>
<feature type="transmembrane region" description="Helical" evidence="19">
    <location>
        <begin position="113"/>
        <end position="131"/>
    </location>
</feature>
<keyword evidence="11 19" id="KW-0460">Magnesium</keyword>
<evidence type="ECO:0000256" key="19">
    <source>
        <dbReference type="HAMAP-Rule" id="MF_00719"/>
    </source>
</evidence>
<evidence type="ECO:0000256" key="18">
    <source>
        <dbReference type="ARBA" id="ARBA00049504"/>
    </source>
</evidence>
<evidence type="ECO:0000256" key="6">
    <source>
        <dbReference type="ARBA" id="ARBA00015850"/>
    </source>
</evidence>
<comment type="pathway">
    <text evidence="3 19">Cofactor biosynthesis; adenosylcobalamin biosynthesis; adenosylcobalamin from cob(II)yrinate a,c-diamide: step 7/7.</text>
</comment>
<evidence type="ECO:0000256" key="7">
    <source>
        <dbReference type="ARBA" id="ARBA00022475"/>
    </source>
</evidence>
<evidence type="ECO:0000256" key="8">
    <source>
        <dbReference type="ARBA" id="ARBA00022573"/>
    </source>
</evidence>
<evidence type="ECO:0000256" key="5">
    <source>
        <dbReference type="ARBA" id="ARBA00013200"/>
    </source>
</evidence>
<sequence>MTLPPSLRPPLLAISLLTRLPLHPEGGIRPGELRGAAGWFPLAGLVVGLAGGLTGALALRLGLPPHLAALACLATSILLTGALHEDGLADTADALGAGTKAERALAIMKDSRIGTYGAIALYLFLTARLLALATIAELGGPTLIAAGVTTGAASRALLPLVMRQQKPARPGGLGASIGRPTRGGVRLALTLGVLPALVLLPTAIALAGILAVGVASLALARDQSRRLGGFTGDTLGALQQTAEVAFLLVLTTIQSF</sequence>
<accession>A0A212QS59</accession>
<dbReference type="GO" id="GO:0008818">
    <property type="term" value="F:cobalamin 5'-phosphate synthase activity"/>
    <property type="evidence" value="ECO:0007669"/>
    <property type="project" value="UniProtKB-UniRule"/>
</dbReference>
<dbReference type="GO" id="GO:0051073">
    <property type="term" value="F:adenosylcobinamide-GDP ribazoletransferase activity"/>
    <property type="evidence" value="ECO:0007669"/>
    <property type="project" value="UniProtKB-UniRule"/>
</dbReference>
<evidence type="ECO:0000256" key="1">
    <source>
        <dbReference type="ARBA" id="ARBA00001946"/>
    </source>
</evidence>
<feature type="transmembrane region" description="Helical" evidence="19">
    <location>
        <begin position="196"/>
        <end position="220"/>
    </location>
</feature>
<comment type="caution">
    <text evidence="19">Lacks conserved residue(s) required for the propagation of feature annotation.</text>
</comment>
<evidence type="ECO:0000256" key="15">
    <source>
        <dbReference type="ARBA" id="ARBA00032605"/>
    </source>
</evidence>
<evidence type="ECO:0000256" key="3">
    <source>
        <dbReference type="ARBA" id="ARBA00004663"/>
    </source>
</evidence>
<evidence type="ECO:0000256" key="16">
    <source>
        <dbReference type="ARBA" id="ARBA00032853"/>
    </source>
</evidence>
<keyword evidence="8 19" id="KW-0169">Cobalamin biosynthesis</keyword>
<keyword evidence="21" id="KW-1185">Reference proteome</keyword>
<dbReference type="AlphaFoldDB" id="A0A212QS59"/>
<dbReference type="HAMAP" id="MF_00719">
    <property type="entry name" value="CobS"/>
    <property type="match status" value="1"/>
</dbReference>
<evidence type="ECO:0000256" key="14">
    <source>
        <dbReference type="ARBA" id="ARBA00025228"/>
    </source>
</evidence>
<proteinExistence type="inferred from homology"/>